<accession>A8NCR1</accession>
<name>A8NCR1_COPC7</name>
<comment type="caution">
    <text evidence="1">The sequence shown here is derived from an EMBL/GenBank/DDBJ whole genome shotgun (WGS) entry which is preliminary data.</text>
</comment>
<dbReference type="GeneID" id="6009093"/>
<gene>
    <name evidence="1" type="ORF">CC1G_03619</name>
</gene>
<protein>
    <submittedName>
        <fullName evidence="1">Uncharacterized protein</fullName>
    </submittedName>
</protein>
<dbReference type="AlphaFoldDB" id="A8NCR1"/>
<dbReference type="InParanoid" id="A8NCR1"/>
<proteinExistence type="predicted"/>
<dbReference type="RefSeq" id="XP_001832605.2">
    <property type="nucleotide sequence ID" value="XM_001832553.2"/>
</dbReference>
<keyword evidence="2" id="KW-1185">Reference proteome</keyword>
<dbReference type="EMBL" id="AACS02000009">
    <property type="protein sequence ID" value="EAU89354.2"/>
    <property type="molecule type" value="Genomic_DNA"/>
</dbReference>
<dbReference type="HOGENOM" id="CLU_2386064_0_0_1"/>
<dbReference type="VEuPathDB" id="FungiDB:CC1G_03619"/>
<reference evidence="1 2" key="1">
    <citation type="journal article" date="2010" name="Proc. Natl. Acad. Sci. U.S.A.">
        <title>Insights into evolution of multicellular fungi from the assembled chromosomes of the mushroom Coprinopsis cinerea (Coprinus cinereus).</title>
        <authorList>
            <person name="Stajich J.E."/>
            <person name="Wilke S.K."/>
            <person name="Ahren D."/>
            <person name="Au C.H."/>
            <person name="Birren B.W."/>
            <person name="Borodovsky M."/>
            <person name="Burns C."/>
            <person name="Canback B."/>
            <person name="Casselton L.A."/>
            <person name="Cheng C.K."/>
            <person name="Deng J."/>
            <person name="Dietrich F.S."/>
            <person name="Fargo D.C."/>
            <person name="Farman M.L."/>
            <person name="Gathman A.C."/>
            <person name="Goldberg J."/>
            <person name="Guigo R."/>
            <person name="Hoegger P.J."/>
            <person name="Hooker J.B."/>
            <person name="Huggins A."/>
            <person name="James T.Y."/>
            <person name="Kamada T."/>
            <person name="Kilaru S."/>
            <person name="Kodira C."/>
            <person name="Kues U."/>
            <person name="Kupfer D."/>
            <person name="Kwan H.S."/>
            <person name="Lomsadze A."/>
            <person name="Li W."/>
            <person name="Lilly W.W."/>
            <person name="Ma L.J."/>
            <person name="Mackey A.J."/>
            <person name="Manning G."/>
            <person name="Martin F."/>
            <person name="Muraguchi H."/>
            <person name="Natvig D.O."/>
            <person name="Palmerini H."/>
            <person name="Ramesh M.A."/>
            <person name="Rehmeyer C.J."/>
            <person name="Roe B.A."/>
            <person name="Shenoy N."/>
            <person name="Stanke M."/>
            <person name="Ter-Hovhannisyan V."/>
            <person name="Tunlid A."/>
            <person name="Velagapudi R."/>
            <person name="Vision T.J."/>
            <person name="Zeng Q."/>
            <person name="Zolan M.E."/>
            <person name="Pukkila P.J."/>
        </authorList>
    </citation>
    <scope>NUCLEOTIDE SEQUENCE [LARGE SCALE GENOMIC DNA]</scope>
    <source>
        <strain evidence="2">Okayama-7 / 130 / ATCC MYA-4618 / FGSC 9003</strain>
    </source>
</reference>
<dbReference type="KEGG" id="cci:CC1G_03619"/>
<evidence type="ECO:0000313" key="1">
    <source>
        <dbReference type="EMBL" id="EAU89354.2"/>
    </source>
</evidence>
<evidence type="ECO:0000313" key="2">
    <source>
        <dbReference type="Proteomes" id="UP000001861"/>
    </source>
</evidence>
<sequence length="94" mass="10797">MVDGVLRNVRGWLDESELPTPELRETCATTHRRCHDMVLPRTLPSFKKSFGSEGAHMSANLYATTIGRPRRTQHRHAFQELLKWGSDLNEDHAK</sequence>
<dbReference type="Proteomes" id="UP000001861">
    <property type="component" value="Unassembled WGS sequence"/>
</dbReference>
<organism evidence="1 2">
    <name type="scientific">Coprinopsis cinerea (strain Okayama-7 / 130 / ATCC MYA-4618 / FGSC 9003)</name>
    <name type="common">Inky cap fungus</name>
    <name type="synonym">Hormographiella aspergillata</name>
    <dbReference type="NCBI Taxonomy" id="240176"/>
    <lineage>
        <taxon>Eukaryota</taxon>
        <taxon>Fungi</taxon>
        <taxon>Dikarya</taxon>
        <taxon>Basidiomycota</taxon>
        <taxon>Agaricomycotina</taxon>
        <taxon>Agaricomycetes</taxon>
        <taxon>Agaricomycetidae</taxon>
        <taxon>Agaricales</taxon>
        <taxon>Agaricineae</taxon>
        <taxon>Psathyrellaceae</taxon>
        <taxon>Coprinopsis</taxon>
    </lineage>
</organism>